<reference evidence="1" key="1">
    <citation type="journal article" date="2015" name="Nature">
        <title>Complex archaea that bridge the gap between prokaryotes and eukaryotes.</title>
        <authorList>
            <person name="Spang A."/>
            <person name="Saw J.H."/>
            <person name="Jorgensen S.L."/>
            <person name="Zaremba-Niedzwiedzka K."/>
            <person name="Martijn J."/>
            <person name="Lind A.E."/>
            <person name="van Eijk R."/>
            <person name="Schleper C."/>
            <person name="Guy L."/>
            <person name="Ettema T.J."/>
        </authorList>
    </citation>
    <scope>NUCLEOTIDE SEQUENCE</scope>
</reference>
<proteinExistence type="predicted"/>
<organism evidence="1">
    <name type="scientific">marine sediment metagenome</name>
    <dbReference type="NCBI Taxonomy" id="412755"/>
    <lineage>
        <taxon>unclassified sequences</taxon>
        <taxon>metagenomes</taxon>
        <taxon>ecological metagenomes</taxon>
    </lineage>
</organism>
<evidence type="ECO:0000313" key="1">
    <source>
        <dbReference type="EMBL" id="KKM94267.1"/>
    </source>
</evidence>
<dbReference type="InterPro" id="IPR008713">
    <property type="entry name" value="Phage_lambda_NinG"/>
</dbReference>
<dbReference type="Gene3D" id="1.10.30.50">
    <property type="match status" value="1"/>
</dbReference>
<accession>A0A0F9PM15</accession>
<dbReference type="AlphaFoldDB" id="A0A0F9PM15"/>
<protein>
    <submittedName>
        <fullName evidence="1">Uncharacterized protein</fullName>
    </submittedName>
</protein>
<sequence length="143" mass="16905">MPSPKKVADKWFSLYIRLRDAIEFQKEVPDADVTYGRCCTCGIIKQWKYMDCGHFISKSRGGASGVRWDERNAHLQCKICNGFNQGRYHEYELFMRDKYGQEVIDLLLWLHTHQSYKYKIVGIGLMYEQMFKELKDKGKMSND</sequence>
<dbReference type="EMBL" id="LAZR01006162">
    <property type="protein sequence ID" value="KKM94267.1"/>
    <property type="molecule type" value="Genomic_DNA"/>
</dbReference>
<comment type="caution">
    <text evidence="1">The sequence shown here is derived from an EMBL/GenBank/DDBJ whole genome shotgun (WGS) entry which is preliminary data.</text>
</comment>
<dbReference type="Pfam" id="PF05766">
    <property type="entry name" value="NinG"/>
    <property type="match status" value="1"/>
</dbReference>
<name>A0A0F9PM15_9ZZZZ</name>
<gene>
    <name evidence="1" type="ORF">LCGC14_1200130</name>
</gene>